<feature type="region of interest" description="Disordered" evidence="3">
    <location>
        <begin position="1"/>
        <end position="37"/>
    </location>
</feature>
<protein>
    <recommendedName>
        <fullName evidence="4">Xylanolytic transcriptional activator regulatory domain-containing protein</fullName>
    </recommendedName>
</protein>
<keyword evidence="2" id="KW-0539">Nucleus</keyword>
<dbReference type="GO" id="GO:0005634">
    <property type="term" value="C:nucleus"/>
    <property type="evidence" value="ECO:0007669"/>
    <property type="project" value="UniProtKB-SubCell"/>
</dbReference>
<proteinExistence type="predicted"/>
<dbReference type="Pfam" id="PF13934">
    <property type="entry name" value="ELYS"/>
    <property type="match status" value="1"/>
</dbReference>
<evidence type="ECO:0000313" key="6">
    <source>
        <dbReference type="Proteomes" id="UP000654370"/>
    </source>
</evidence>
<feature type="region of interest" description="Disordered" evidence="3">
    <location>
        <begin position="1424"/>
        <end position="1471"/>
    </location>
</feature>
<organism evidence="5 6">
    <name type="scientific">Mortierella isabellina</name>
    <name type="common">Filamentous fungus</name>
    <name type="synonym">Umbelopsis isabellina</name>
    <dbReference type="NCBI Taxonomy" id="91625"/>
    <lineage>
        <taxon>Eukaryota</taxon>
        <taxon>Fungi</taxon>
        <taxon>Fungi incertae sedis</taxon>
        <taxon>Mucoromycota</taxon>
        <taxon>Mucoromycotina</taxon>
        <taxon>Umbelopsidomycetes</taxon>
        <taxon>Umbelopsidales</taxon>
        <taxon>Umbelopsidaceae</taxon>
        <taxon>Umbelopsis</taxon>
    </lineage>
</organism>
<name>A0A8H7PRX6_MORIS</name>
<comment type="subcellular location">
    <subcellularLocation>
        <location evidence="1">Nucleus</location>
    </subcellularLocation>
</comment>
<accession>A0A8H7PRX6</accession>
<feature type="compositionally biased region" description="Polar residues" evidence="3">
    <location>
        <begin position="1424"/>
        <end position="1435"/>
    </location>
</feature>
<sequence length="1516" mass="171418">MTKKRGPKSSNNRANLPPDARTRHEYDLSGSPEDSSHNSIAQYRYRVANSCPAIINVIGNLVFSLDSTTDQHTLPDQNDSYIDDYETEKVKVHYFRYLGRTAIGESSLSPWDDHQAPGLKRIAVTLRLRRPRKQTTASNNSHLTSTHASLTPPSQLQYSQLSNESDNAPSKSLIRHLIDLYYTYASFMFPWESKSAILSDMEEDAASACLIYCMCAIGARYSTHREVCTPGKERYAYGEPFADRAKRLLIPLLALPSLEVVQSLVLLTYQEYATDRDSGLWMYSGMAIRMVQDIGLEKEPLPVQQEQSNQSSDPVTHNERQSALPTFKNEREREIRRRVFWTVFFLDRLGSIGLGRRFVMWEDGIETAIPSYNADLDDNLWLDSKDSTDGEDHLPLPYTYVAQMMRIHGNISTVLNFCEEPDKRLVQLKEVLEQLQEFNKQIPAAFEFTVENFQIYSSRSLAGAFLLVHFWYHALIILINCPTFLTTNLHPKLPNLENWEQAYSSAKAISDFLSYVDLLNSSAYLANPFINQCIYLAACALVQKIRKRLPNEQPLQVYNTLPFNERLDVSSDQASYEICRKALHRMQSYWLGMNWTNVSLEQYSRGILDIDLCINDNNKDYKEGNIPLLDNGLLRKLRERECNDGKVKGDSKRRASESTDIKSPQEERDKKRQPPIDAFSISDYTESLKVLPVHADVSSGQKMDIFDDPCVVEEVVLSDLAFTNPLTAEDESLLDLISNSNMPDDFLHQTYIPVSTEIVPYLDSFIDADPKESRFIPDNLTPRLSLEPNIFYRHDSTTIEAEILAAANLILNEQYYLAIIIRDKLSTGSYIVLWNFTLSEWEFHQLSTSIQGSIAATGISVNAFPISSEASDAASRKAHHLMVLGTETSELHFIDISMIDKKFTIISQMTDFSGSEPGVHSIYILSSSMADQHAMDPKVYVGAAGVLRVFKYSLKDQKQFIQTSHTFSDLLPTQDPVTHINCFRLQDQQKTIIIVGQSPIGQSTSSSDKSAKISVFQTLANGDRSLLESWGAPTTNQQKSKESELLTLRTIFPTESNTSYYLLATFATHTGSGYSTHILAIEFNRTTFKEVYTLDATRYCFGAPVQDICLVRGDAQILLLLGKKLVRFNALFNVNQQLEQPIDYRSSTAFGPVEDAFHFSNSQFKTWYNSQELAAIQSQRKKMHGVLFFDKALTFAKINASAYPPSSSKKLKNLVADLHHCDLDTLRKHSLIYYLLLDCKNASHTRYARRYSIPLGVQKLMDAYWFLDHGQYEDGVRLLSDPGVEVDWTDKIVQTLYDLASPRLALQYITTTKHQLNSTDDIILRMKLLCNCSCEGAFLFQREICADRTDNLQGILMQIYLDNIFTVQYDQDELESTIMKLRLTSREAQIFMVYLKKSVHPASKVCLMRYVAARGRKSTALENTLSQSSANNMDHTPSLPRSDPVNSMQLQEEASATTPLSNVGSEALSSRNGELSTMDAAENGAQLGKAFFISALASLSRKRKAADVDGDIELIG</sequence>
<dbReference type="GO" id="GO:0008270">
    <property type="term" value="F:zinc ion binding"/>
    <property type="evidence" value="ECO:0007669"/>
    <property type="project" value="InterPro"/>
</dbReference>
<feature type="compositionally biased region" description="Polar residues" evidence="3">
    <location>
        <begin position="1444"/>
        <end position="1471"/>
    </location>
</feature>
<evidence type="ECO:0000256" key="3">
    <source>
        <dbReference type="SAM" id="MobiDB-lite"/>
    </source>
</evidence>
<evidence type="ECO:0000313" key="5">
    <source>
        <dbReference type="EMBL" id="KAG2178126.1"/>
    </source>
</evidence>
<dbReference type="PANTHER" id="PTHR47783:SF1">
    <property type="entry name" value="ZN(II)2CYS6 TRANSCRIPTION FACTOR (EUROFUNG)"/>
    <property type="match status" value="1"/>
</dbReference>
<keyword evidence="6" id="KW-1185">Reference proteome</keyword>
<dbReference type="PANTHER" id="PTHR47783">
    <property type="entry name" value="ZN(II)2CYS6 TRANSCRIPTION FACTOR (EUROFUNG)-RELATED"/>
    <property type="match status" value="1"/>
</dbReference>
<gene>
    <name evidence="5" type="ORF">INT43_003379</name>
</gene>
<dbReference type="CDD" id="cd12148">
    <property type="entry name" value="fungal_TF_MHR"/>
    <property type="match status" value="1"/>
</dbReference>
<evidence type="ECO:0000259" key="4">
    <source>
        <dbReference type="SMART" id="SM00906"/>
    </source>
</evidence>
<dbReference type="GO" id="GO:0006351">
    <property type="term" value="P:DNA-templated transcription"/>
    <property type="evidence" value="ECO:0007669"/>
    <property type="project" value="InterPro"/>
</dbReference>
<feature type="compositionally biased region" description="Polar residues" evidence="3">
    <location>
        <begin position="134"/>
        <end position="164"/>
    </location>
</feature>
<evidence type="ECO:0000256" key="2">
    <source>
        <dbReference type="ARBA" id="ARBA00023242"/>
    </source>
</evidence>
<feature type="compositionally biased region" description="Basic and acidic residues" evidence="3">
    <location>
        <begin position="644"/>
        <end position="674"/>
    </location>
</feature>
<dbReference type="EMBL" id="JAEPQZ010000008">
    <property type="protein sequence ID" value="KAG2178126.1"/>
    <property type="molecule type" value="Genomic_DNA"/>
</dbReference>
<feature type="domain" description="Xylanolytic transcriptional activator regulatory" evidence="4">
    <location>
        <begin position="280"/>
        <end position="376"/>
    </location>
</feature>
<dbReference type="InterPro" id="IPR025151">
    <property type="entry name" value="ELYS_dom"/>
</dbReference>
<evidence type="ECO:0000256" key="1">
    <source>
        <dbReference type="ARBA" id="ARBA00004123"/>
    </source>
</evidence>
<dbReference type="GO" id="GO:0003677">
    <property type="term" value="F:DNA binding"/>
    <property type="evidence" value="ECO:0007669"/>
    <property type="project" value="InterPro"/>
</dbReference>
<dbReference type="InterPro" id="IPR007219">
    <property type="entry name" value="XnlR_reg_dom"/>
</dbReference>
<dbReference type="Proteomes" id="UP000654370">
    <property type="component" value="Unassembled WGS sequence"/>
</dbReference>
<reference evidence="5" key="1">
    <citation type="submission" date="2020-12" db="EMBL/GenBank/DDBJ databases">
        <title>Metabolic potential, ecology and presence of endohyphal bacteria is reflected in genomic diversity of Mucoromycotina.</title>
        <authorList>
            <person name="Muszewska A."/>
            <person name="Okrasinska A."/>
            <person name="Steczkiewicz K."/>
            <person name="Drgas O."/>
            <person name="Orlowska M."/>
            <person name="Perlinska-Lenart U."/>
            <person name="Aleksandrzak-Piekarczyk T."/>
            <person name="Szatraj K."/>
            <person name="Zielenkiewicz U."/>
            <person name="Pilsyk S."/>
            <person name="Malc E."/>
            <person name="Mieczkowski P."/>
            <person name="Kruszewska J.S."/>
            <person name="Biernat P."/>
            <person name="Pawlowska J."/>
        </authorList>
    </citation>
    <scope>NUCLEOTIDE SEQUENCE</scope>
    <source>
        <strain evidence="5">WA0000067209</strain>
    </source>
</reference>
<comment type="caution">
    <text evidence="5">The sequence shown here is derived from an EMBL/GenBank/DDBJ whole genome shotgun (WGS) entry which is preliminary data.</text>
</comment>
<feature type="region of interest" description="Disordered" evidence="3">
    <location>
        <begin position="130"/>
        <end position="164"/>
    </location>
</feature>
<feature type="compositionally biased region" description="Polar residues" evidence="3">
    <location>
        <begin position="304"/>
        <end position="315"/>
    </location>
</feature>
<dbReference type="SMART" id="SM00906">
    <property type="entry name" value="Fungal_trans"/>
    <property type="match status" value="1"/>
</dbReference>
<feature type="region of interest" description="Disordered" evidence="3">
    <location>
        <begin position="302"/>
        <end position="328"/>
    </location>
</feature>
<feature type="region of interest" description="Disordered" evidence="3">
    <location>
        <begin position="644"/>
        <end position="676"/>
    </location>
</feature>
<dbReference type="OrthoDB" id="2354469at2759"/>
<dbReference type="Pfam" id="PF04082">
    <property type="entry name" value="Fungal_trans"/>
    <property type="match status" value="1"/>
</dbReference>